<accession>A0ABY5MNL5</accession>
<name>A0ABY5MNL5_9HYPH</name>
<dbReference type="RefSeq" id="WP_338530885.1">
    <property type="nucleotide sequence ID" value="NZ_CP030941.1"/>
</dbReference>
<keyword evidence="2" id="KW-1185">Reference proteome</keyword>
<evidence type="ECO:0000313" key="2">
    <source>
        <dbReference type="Proteomes" id="UP001342418"/>
    </source>
</evidence>
<reference evidence="1 2" key="1">
    <citation type="submission" date="2018-07" db="EMBL/GenBank/DDBJ databases">
        <title>Genome sequence of Nitratireductor thuwali#1536.</title>
        <authorList>
            <person name="Michoud G."/>
            <person name="Merlino G."/>
            <person name="Sefrji F.O."/>
            <person name="Daffonchio D."/>
        </authorList>
    </citation>
    <scope>NUCLEOTIDE SEQUENCE [LARGE SCALE GENOMIC DNA]</scope>
    <source>
        <strain evidence="2">Nit1536</strain>
    </source>
</reference>
<organism evidence="1 2">
    <name type="scientific">Nitratireductor thuwali</name>
    <dbReference type="NCBI Taxonomy" id="2267699"/>
    <lineage>
        <taxon>Bacteria</taxon>
        <taxon>Pseudomonadati</taxon>
        <taxon>Pseudomonadota</taxon>
        <taxon>Alphaproteobacteria</taxon>
        <taxon>Hyphomicrobiales</taxon>
        <taxon>Phyllobacteriaceae</taxon>
        <taxon>Nitratireductor</taxon>
    </lineage>
</organism>
<dbReference type="EMBL" id="CP030941">
    <property type="protein sequence ID" value="UUP18670.1"/>
    <property type="molecule type" value="Genomic_DNA"/>
</dbReference>
<sequence length="397" mass="44013">MHLSMWTYPWDVQDQGLAGTVAELRDRAGLNTVSLATSYHAGRFLQPRSPHQKAYFPEDGTVYFQPDEALWADREIKPLMARNVAERGDMLKVLTDARAQTGMKVSCWTVCLHNTRLGMLHPDHVTRNAFGNPNYYNLCPSSPAARAYVTTLVQDVSTRYRPDMIELESPNFMGFAHEYHHEKDGVGLNAEDDFLLSLCFCAHCMARAQKAGINAEGARKTAHRFIAAMCEREVPEKQFPDFPEAGLDAFNAHEDLRAFLAWRSKPVTSLITEIRAAAHPETRVVLIDLADGWLGGVDLKEAAGACDGAILCCYCMEPEAVSGIFRNARGIIGPEKFLGVGLRVFYPEMENGDALAIRTRAAISAGANGVNFYNYGLIPEKRLDWVKTATGRLAQLA</sequence>
<dbReference type="Proteomes" id="UP001342418">
    <property type="component" value="Chromosome"/>
</dbReference>
<gene>
    <name evidence="1" type="ORF">NTH_03154</name>
</gene>
<protein>
    <submittedName>
        <fullName evidence="1">Uncharacterized protein</fullName>
    </submittedName>
</protein>
<evidence type="ECO:0000313" key="1">
    <source>
        <dbReference type="EMBL" id="UUP18670.1"/>
    </source>
</evidence>
<dbReference type="Gene3D" id="3.20.20.80">
    <property type="entry name" value="Glycosidases"/>
    <property type="match status" value="1"/>
</dbReference>
<proteinExistence type="predicted"/>